<comment type="caution">
    <text evidence="1">The sequence shown here is derived from an EMBL/GenBank/DDBJ whole genome shotgun (WGS) entry which is preliminary data.</text>
</comment>
<reference evidence="1" key="1">
    <citation type="journal article" date="2021" name="New Phytol.">
        <title>Evolutionary innovations through gain and loss of genes in the ectomycorrhizal Boletales.</title>
        <authorList>
            <person name="Wu G."/>
            <person name="Miyauchi S."/>
            <person name="Morin E."/>
            <person name="Kuo A."/>
            <person name="Drula E."/>
            <person name="Varga T."/>
            <person name="Kohler A."/>
            <person name="Feng B."/>
            <person name="Cao Y."/>
            <person name="Lipzen A."/>
            <person name="Daum C."/>
            <person name="Hundley H."/>
            <person name="Pangilinan J."/>
            <person name="Johnson J."/>
            <person name="Barry K."/>
            <person name="LaButti K."/>
            <person name="Ng V."/>
            <person name="Ahrendt S."/>
            <person name="Min B."/>
            <person name="Choi I.G."/>
            <person name="Park H."/>
            <person name="Plett J.M."/>
            <person name="Magnuson J."/>
            <person name="Spatafora J.W."/>
            <person name="Nagy L.G."/>
            <person name="Henrissat B."/>
            <person name="Grigoriev I.V."/>
            <person name="Yang Z.L."/>
            <person name="Xu J."/>
            <person name="Martin F.M."/>
        </authorList>
    </citation>
    <scope>NUCLEOTIDE SEQUENCE</scope>
    <source>
        <strain evidence="1">ATCC 28755</strain>
    </source>
</reference>
<dbReference type="Proteomes" id="UP000790377">
    <property type="component" value="Unassembled WGS sequence"/>
</dbReference>
<organism evidence="1 2">
    <name type="scientific">Hygrophoropsis aurantiaca</name>
    <dbReference type="NCBI Taxonomy" id="72124"/>
    <lineage>
        <taxon>Eukaryota</taxon>
        <taxon>Fungi</taxon>
        <taxon>Dikarya</taxon>
        <taxon>Basidiomycota</taxon>
        <taxon>Agaricomycotina</taxon>
        <taxon>Agaricomycetes</taxon>
        <taxon>Agaricomycetidae</taxon>
        <taxon>Boletales</taxon>
        <taxon>Coniophorineae</taxon>
        <taxon>Hygrophoropsidaceae</taxon>
        <taxon>Hygrophoropsis</taxon>
    </lineage>
</organism>
<protein>
    <submittedName>
        <fullName evidence="1">Uncharacterized protein</fullName>
    </submittedName>
</protein>
<accession>A0ACB8ATN7</accession>
<name>A0ACB8ATN7_9AGAM</name>
<proteinExistence type="predicted"/>
<sequence>MDSETIIIRDISIISLDGDTSESPLNTPEETSSTFPSPLFSYAMGNQRRRVNPESLALRLGPDLVRDLEALIQPGVIEMPSFAVRKELQERYNIDRRHIYDYFHSRGLRVIKEDKNGNFIIPKELPNSSPNLRPLRQAPSRDHLRSRPAKPISSDTKWNSQKPRGITKAKPGRPRKNANIINKKISEPVLVTDISINQTDMYYSVNPLSQYDRCSLIVGDQDQEHDFVSKANPLDDTFSLDRAIGDVSYSYRHKSVFERMHEIYDLESRAASLAVELEPFGEISCGLLSPIREPLPKEGHGFYNFLSDALGPACGIQESVGTYRAHMQERSRLFYEELLLAPYNSSDHINHSRAAQSQNHKSTLRENEYRLWLSSTEHIDKSGKNLVSRNRYSLSSSASRKITQKSAAGTPYIKHCADNKVSEIGNTLDELFPALPEDQSITDITRSPVVRTEYSPYIYPDYLSFLHDSSAVDEGSEEPVSRSLASYSSELRGYGYSTHGRTPLPGTITTEPPFFEHSKNLEHSDLLLRPSSLLCDAFKTSNQVANDPVSSTPRVGRVNRKVSTQARFAPCSPVKRVICGREKIKTRSVASRGTRLRTTSAGGGI</sequence>
<keyword evidence="2" id="KW-1185">Reference proteome</keyword>
<dbReference type="EMBL" id="MU267597">
    <property type="protein sequence ID" value="KAH7915722.1"/>
    <property type="molecule type" value="Genomic_DNA"/>
</dbReference>
<evidence type="ECO:0000313" key="2">
    <source>
        <dbReference type="Proteomes" id="UP000790377"/>
    </source>
</evidence>
<evidence type="ECO:0000313" key="1">
    <source>
        <dbReference type="EMBL" id="KAH7915722.1"/>
    </source>
</evidence>
<gene>
    <name evidence="1" type="ORF">BJ138DRAFT_917209</name>
</gene>